<evidence type="ECO:0000256" key="2">
    <source>
        <dbReference type="ARBA" id="ARBA00004245"/>
    </source>
</evidence>
<proteinExistence type="predicted"/>
<evidence type="ECO:0000256" key="6">
    <source>
        <dbReference type="ARBA" id="ARBA00023054"/>
    </source>
</evidence>
<dbReference type="Pfam" id="PF25828">
    <property type="entry name" value="CC_Cfap43"/>
    <property type="match status" value="1"/>
</dbReference>
<organism evidence="11">
    <name type="scientific">Alexandrium andersonii</name>
    <dbReference type="NCBI Taxonomy" id="327968"/>
    <lineage>
        <taxon>Eukaryota</taxon>
        <taxon>Sar</taxon>
        <taxon>Alveolata</taxon>
        <taxon>Dinophyceae</taxon>
        <taxon>Gonyaulacales</taxon>
        <taxon>Pyrocystaceae</taxon>
        <taxon>Alexandrium</taxon>
    </lineage>
</organism>
<dbReference type="GO" id="GO:0005856">
    <property type="term" value="C:cytoskeleton"/>
    <property type="evidence" value="ECO:0007669"/>
    <property type="project" value="UniProtKB-SubCell"/>
</dbReference>
<protein>
    <submittedName>
        <fullName evidence="11">Uncharacterized protein</fullName>
    </submittedName>
</protein>
<gene>
    <name evidence="11" type="ORF">AAND1436_LOCUS16561</name>
</gene>
<keyword evidence="3" id="KW-0963">Cytoplasm</keyword>
<sequence>MKRTHKKLLDDERRIDKEQKQTDAEIQHFQTDKQRKLNQVEIVFALRLSQVQCLDQQEPERLPPELDGHVVFTREGLARLMSRITELHQENTEVKASHKQLQRDFRLRKKEKNHKLQNIEDLHAKFQDIQMLKFGQVVDLDLIERSAPNKYVLELQEKVSEAEMEHRRRLAEWEKRIEKQKRELAKITCDNTSLMEQIVSMGYSQMQLDAALNARIANVTVNDTEPLVELREMERERLKDLLALQSKEIATLQAEISLFRKKGGHIYTTVTANRGPEQKR</sequence>
<evidence type="ECO:0000256" key="7">
    <source>
        <dbReference type="ARBA" id="ARBA00023212"/>
    </source>
</evidence>
<dbReference type="GO" id="GO:0005929">
    <property type="term" value="C:cilium"/>
    <property type="evidence" value="ECO:0007669"/>
    <property type="project" value="UniProtKB-SubCell"/>
</dbReference>
<keyword evidence="5" id="KW-0677">Repeat</keyword>
<name>A0A7S2FZG2_9DINO</name>
<evidence type="ECO:0000313" key="11">
    <source>
        <dbReference type="EMBL" id="CAD9419593.1"/>
    </source>
</evidence>
<dbReference type="EMBL" id="HBGQ01033622">
    <property type="protein sequence ID" value="CAD9419593.1"/>
    <property type="molecule type" value="Transcribed_RNA"/>
</dbReference>
<evidence type="ECO:0000256" key="9">
    <source>
        <dbReference type="SAM" id="Coils"/>
    </source>
</evidence>
<evidence type="ECO:0000256" key="3">
    <source>
        <dbReference type="ARBA" id="ARBA00022490"/>
    </source>
</evidence>
<keyword evidence="6 9" id="KW-0175">Coiled coil</keyword>
<evidence type="ECO:0000256" key="5">
    <source>
        <dbReference type="ARBA" id="ARBA00022737"/>
    </source>
</evidence>
<dbReference type="PANTHER" id="PTHR14885">
    <property type="entry name" value="CILIA- AND FLAGELLA-ASSOCIATED PROTEIN 43-RELATED"/>
    <property type="match status" value="1"/>
</dbReference>
<feature type="coiled-coil region" evidence="9">
    <location>
        <begin position="163"/>
        <end position="197"/>
    </location>
</feature>
<keyword evidence="7" id="KW-0206">Cytoskeleton</keyword>
<reference evidence="11" key="1">
    <citation type="submission" date="2021-01" db="EMBL/GenBank/DDBJ databases">
        <authorList>
            <person name="Corre E."/>
            <person name="Pelletier E."/>
            <person name="Niang G."/>
            <person name="Scheremetjew M."/>
            <person name="Finn R."/>
            <person name="Kale V."/>
            <person name="Holt S."/>
            <person name="Cochrane G."/>
            <person name="Meng A."/>
            <person name="Brown T."/>
            <person name="Cohen L."/>
        </authorList>
    </citation>
    <scope>NUCLEOTIDE SEQUENCE</scope>
    <source>
        <strain evidence="11">CCMP2222</strain>
    </source>
</reference>
<evidence type="ECO:0000256" key="10">
    <source>
        <dbReference type="SAM" id="MobiDB-lite"/>
    </source>
</evidence>
<feature type="region of interest" description="Disordered" evidence="10">
    <location>
        <begin position="1"/>
        <end position="23"/>
    </location>
</feature>
<dbReference type="PANTHER" id="PTHR14885:SF3">
    <property type="entry name" value="CILIA- AND FLAGELLA-ASSOCIATED PROTEIN 44"/>
    <property type="match status" value="1"/>
</dbReference>
<evidence type="ECO:0000256" key="1">
    <source>
        <dbReference type="ARBA" id="ARBA00004138"/>
    </source>
</evidence>
<feature type="compositionally biased region" description="Basic and acidic residues" evidence="10">
    <location>
        <begin position="7"/>
        <end position="23"/>
    </location>
</feature>
<keyword evidence="4" id="KW-0853">WD repeat</keyword>
<evidence type="ECO:0000256" key="4">
    <source>
        <dbReference type="ARBA" id="ARBA00022574"/>
    </source>
</evidence>
<evidence type="ECO:0000256" key="8">
    <source>
        <dbReference type="ARBA" id="ARBA00023273"/>
    </source>
</evidence>
<keyword evidence="8" id="KW-0966">Cell projection</keyword>
<dbReference type="AlphaFoldDB" id="A0A7S2FZG2"/>
<accession>A0A7S2FZG2</accession>
<comment type="subcellular location">
    <subcellularLocation>
        <location evidence="1">Cell projection</location>
        <location evidence="1">Cilium</location>
    </subcellularLocation>
    <subcellularLocation>
        <location evidence="2">Cytoplasm</location>
        <location evidence="2">Cytoskeleton</location>
    </subcellularLocation>
</comment>